<dbReference type="EMBL" id="ADEQ01000009">
    <property type="protein sequence ID" value="EIK80480.1"/>
    <property type="molecule type" value="Genomic_DNA"/>
</dbReference>
<comment type="caution">
    <text evidence="2">The sequence shown here is derived from an EMBL/GenBank/DDBJ whole genome shotgun (WGS) entry which is preliminary data.</text>
</comment>
<evidence type="ECO:0000313" key="2">
    <source>
        <dbReference type="EMBL" id="EIK80480.1"/>
    </source>
</evidence>
<feature type="region of interest" description="Disordered" evidence="1">
    <location>
        <begin position="1"/>
        <end position="34"/>
    </location>
</feature>
<reference evidence="2 3" key="1">
    <citation type="journal article" date="2012" name="J. Bacteriol.">
        <title>Comparative Genomic Analyses of 17 Clinical Isolates of Gardnerella vaginalis Provide Evidence of Multiple Genetically Isolated Clades Consistent with Subspeciation into Genovars.</title>
        <authorList>
            <person name="Ahmed A."/>
            <person name="Earl J."/>
            <person name="Retchless A."/>
            <person name="Hillier S."/>
            <person name="Rabe L."/>
            <person name="Cherpes T."/>
            <person name="Powell E."/>
            <person name="Janto B."/>
            <person name="Eutsey R."/>
            <person name="Hiller N.L."/>
            <person name="Boissy R."/>
            <person name="Dahlgreen M."/>
            <person name="Hall B."/>
            <person name="Costerton J."/>
            <person name="Post J.C."/>
            <person name="Hu F."/>
            <person name="Ehrlich G."/>
        </authorList>
    </citation>
    <scope>NUCLEOTIDE SEQUENCE [LARGE SCALE GENOMIC DNA]</scope>
    <source>
        <strain evidence="2 3">55152</strain>
    </source>
</reference>
<dbReference type="Proteomes" id="UP000005936">
    <property type="component" value="Unassembled WGS sequence"/>
</dbReference>
<evidence type="ECO:0000256" key="1">
    <source>
        <dbReference type="SAM" id="MobiDB-lite"/>
    </source>
</evidence>
<dbReference type="AlphaFoldDB" id="I4LU40"/>
<accession>I4LU40</accession>
<sequence>MQLRVKPKRPLGPTPVKQLPALQAPYDTPLAKAP</sequence>
<protein>
    <submittedName>
        <fullName evidence="2">Uncharacterized protein</fullName>
    </submittedName>
</protein>
<proteinExistence type="predicted"/>
<organism evidence="2 3">
    <name type="scientific">Gardnerella vaginalis 55152</name>
    <dbReference type="NCBI Taxonomy" id="698955"/>
    <lineage>
        <taxon>Bacteria</taxon>
        <taxon>Bacillati</taxon>
        <taxon>Actinomycetota</taxon>
        <taxon>Actinomycetes</taxon>
        <taxon>Bifidobacteriales</taxon>
        <taxon>Bifidobacteriaceae</taxon>
        <taxon>Gardnerella</taxon>
    </lineage>
</organism>
<name>I4LU40_GARVA</name>
<evidence type="ECO:0000313" key="3">
    <source>
        <dbReference type="Proteomes" id="UP000005936"/>
    </source>
</evidence>
<gene>
    <name evidence="2" type="ORF">CGSMWGv55152_02793</name>
</gene>